<name>A0A4P6X1C7_HYDPS</name>
<dbReference type="AlphaFoldDB" id="A0A4P6X1C7"/>
<evidence type="ECO:0000313" key="2">
    <source>
        <dbReference type="EMBL" id="QBM28318.1"/>
    </source>
</evidence>
<protein>
    <recommendedName>
        <fullName evidence="4">Phage integrase family protein</fullName>
    </recommendedName>
</protein>
<dbReference type="Gene3D" id="1.10.443.10">
    <property type="entry name" value="Intergrase catalytic core"/>
    <property type="match status" value="1"/>
</dbReference>
<dbReference type="Proteomes" id="UP000293912">
    <property type="component" value="Chromosome"/>
</dbReference>
<dbReference type="GO" id="GO:0015074">
    <property type="term" value="P:DNA integration"/>
    <property type="evidence" value="ECO:0007669"/>
    <property type="project" value="InterPro"/>
</dbReference>
<reference evidence="2 3" key="1">
    <citation type="submission" date="2019-03" db="EMBL/GenBank/DDBJ databases">
        <authorList>
            <person name="Sebastian G."/>
            <person name="Baumann P."/>
            <person name="Ruckert C."/>
            <person name="Kalinowski J."/>
            <person name="Nebel B."/>
            <person name="Takors R."/>
            <person name="Blombach B."/>
        </authorList>
    </citation>
    <scope>NUCLEOTIDE SEQUENCE [LARGE SCALE GENOMIC DNA]</scope>
    <source>
        <strain evidence="2 3">DSM 1084</strain>
    </source>
</reference>
<gene>
    <name evidence="2" type="ORF">HPF_11515</name>
</gene>
<evidence type="ECO:0008006" key="4">
    <source>
        <dbReference type="Google" id="ProtNLM"/>
    </source>
</evidence>
<dbReference type="KEGG" id="hpse:HPF_11515"/>
<dbReference type="SUPFAM" id="SSF56349">
    <property type="entry name" value="DNA breaking-rejoining enzymes"/>
    <property type="match status" value="1"/>
</dbReference>
<dbReference type="RefSeq" id="WP_133156666.1">
    <property type="nucleotide sequence ID" value="NZ_CP037867.1"/>
</dbReference>
<dbReference type="EMBL" id="CP037867">
    <property type="protein sequence ID" value="QBM28318.1"/>
    <property type="molecule type" value="Genomic_DNA"/>
</dbReference>
<dbReference type="GO" id="GO:0006310">
    <property type="term" value="P:DNA recombination"/>
    <property type="evidence" value="ECO:0007669"/>
    <property type="project" value="UniProtKB-KW"/>
</dbReference>
<evidence type="ECO:0000313" key="3">
    <source>
        <dbReference type="Proteomes" id="UP000293912"/>
    </source>
</evidence>
<dbReference type="InterPro" id="IPR011010">
    <property type="entry name" value="DNA_brk_join_enz"/>
</dbReference>
<sequence length="624" mass="69976">MSGACARMWLEMQTDVVRGQTSEERDALVVSARMVNGHWLVLSRYGDDRWRFFGQPTNKQSSQLFIDFSTLPARLRSSMKAIVYRYLRRGREGKKLPSHRSVVKLVGDARPFLLHLDQLGIGRLVDVTPAVCALYVEVCKRHRQRERSARPGAPLNAASLSHRLAVVEALYELSQHTDDAMPSHPWPSTSFSHLAGRSGLETDRREGTTPLMPDEVLTALFQHAWAAVERGAALLDLRDEIEEVARRDGASRYAKPRYLREHGWSGGSEKFNMAVLELRAACYIVVASLSGCRNHELAFVQSGSCYSTPVDPDRPSDAAEVYWWLRSQSTKTDEGHTEWMVPEAAVTALRLMERWARPYQAAIEAEITARQAVDPLDSEITEARRHARAVFLAATPLKGNQVRTVSSSMCNLSLKAFAAKHGITWALASHQFRRKFANYAARSQFGDLRCLREHFKHWAMDMTLGYALNESQEIALYSEIEREIQDIKVEAVGSWLKPDEPLAGGYGRNIMAWRATAPVALFKSHAQMVRCLADSTGIRSNGHAWCTASDNQCVGNDIEPTRCADCDHAVVGRRHAPLYRGLYDHLKEVTDRDDIGPSGQALVQRDRQRCRSVLAALGQDPEEA</sequence>
<dbReference type="GO" id="GO:0003677">
    <property type="term" value="F:DNA binding"/>
    <property type="evidence" value="ECO:0007669"/>
    <property type="project" value="InterPro"/>
</dbReference>
<accession>A0A4P6X1C7</accession>
<proteinExistence type="predicted"/>
<dbReference type="InterPro" id="IPR013762">
    <property type="entry name" value="Integrase-like_cat_sf"/>
</dbReference>
<evidence type="ECO:0000256" key="1">
    <source>
        <dbReference type="ARBA" id="ARBA00023172"/>
    </source>
</evidence>
<organism evidence="2 3">
    <name type="scientific">Hydrogenophaga pseudoflava</name>
    <name type="common">Pseudomonas carboxydoflava</name>
    <dbReference type="NCBI Taxonomy" id="47421"/>
    <lineage>
        <taxon>Bacteria</taxon>
        <taxon>Pseudomonadati</taxon>
        <taxon>Pseudomonadota</taxon>
        <taxon>Betaproteobacteria</taxon>
        <taxon>Burkholderiales</taxon>
        <taxon>Comamonadaceae</taxon>
        <taxon>Hydrogenophaga</taxon>
    </lineage>
</organism>
<keyword evidence="1" id="KW-0233">DNA recombination</keyword>
<keyword evidence="3" id="KW-1185">Reference proteome</keyword>